<organism evidence="2 3">
    <name type="scientific">Syntrophaceticus schinkii</name>
    <dbReference type="NCBI Taxonomy" id="499207"/>
    <lineage>
        <taxon>Bacteria</taxon>
        <taxon>Bacillati</taxon>
        <taxon>Bacillota</taxon>
        <taxon>Clostridia</taxon>
        <taxon>Thermoanaerobacterales</taxon>
        <taxon>Thermoanaerobacterales Family III. Incertae Sedis</taxon>
        <taxon>Syntrophaceticus</taxon>
    </lineage>
</organism>
<dbReference type="Pfam" id="PF21095">
    <property type="entry name" value="CarD_C"/>
    <property type="match status" value="1"/>
</dbReference>
<name>A0A0B7MHZ6_9FIRM</name>
<dbReference type="InterPro" id="IPR036101">
    <property type="entry name" value="CarD-like/TRCF_RID_sf"/>
</dbReference>
<feature type="domain" description="CarD-like/TRCF RNAP-interacting" evidence="1">
    <location>
        <begin position="1"/>
        <end position="110"/>
    </location>
</feature>
<dbReference type="InterPro" id="IPR003711">
    <property type="entry name" value="CarD-like/TRCF_RID"/>
</dbReference>
<evidence type="ECO:0000313" key="2">
    <source>
        <dbReference type="EMBL" id="CEO87853.1"/>
    </source>
</evidence>
<dbReference type="AlphaFoldDB" id="A0A0B7MHZ6"/>
<dbReference type="PANTHER" id="PTHR38447">
    <property type="entry name" value="TRANSCRIPTION FACTOR YDEB-RELATED"/>
    <property type="match status" value="1"/>
</dbReference>
<dbReference type="InterPro" id="IPR042215">
    <property type="entry name" value="CarD-like_C"/>
</dbReference>
<dbReference type="Pfam" id="PF02559">
    <property type="entry name" value="CarD_TRCF_RID"/>
    <property type="match status" value="1"/>
</dbReference>
<evidence type="ECO:0000259" key="1">
    <source>
        <dbReference type="SMART" id="SM01058"/>
    </source>
</evidence>
<reference evidence="3" key="1">
    <citation type="submission" date="2015-01" db="EMBL/GenBank/DDBJ databases">
        <authorList>
            <person name="Manzoor Shahid"/>
            <person name="Zubair Saima"/>
        </authorList>
    </citation>
    <scope>NUCLEOTIDE SEQUENCE [LARGE SCALE GENOMIC DNA]</scope>
    <source>
        <strain evidence="3">Sp3</strain>
    </source>
</reference>
<dbReference type="OrthoDB" id="9786074at2"/>
<dbReference type="Proteomes" id="UP000046155">
    <property type="component" value="Unassembled WGS sequence"/>
</dbReference>
<dbReference type="Gene3D" id="2.40.10.170">
    <property type="match status" value="1"/>
</dbReference>
<dbReference type="InterPro" id="IPR052531">
    <property type="entry name" value="CarD-like_regulator"/>
</dbReference>
<sequence>MFKVGDHIVHPMHGAGVVEGLEKRGEQKQIYFVLRLFSGNLKVLVPADKTDKIGVRRVITEDEIASVVKVLERDDQEKTIPNWNHRYRANLEKIRTGNVFAVAEVVRSLMRQDQRKGLSSGEKRMLESAFQILSSELVLAGNMDMMEVETMIKEAVAGE</sequence>
<gene>
    <name evidence="2" type="ORF">SSCH_130019</name>
</gene>
<dbReference type="Gene3D" id="1.20.58.1290">
    <property type="entry name" value="CarD-like, C-terminal domain"/>
    <property type="match status" value="1"/>
</dbReference>
<accession>A0A0B7MHZ6</accession>
<evidence type="ECO:0000313" key="3">
    <source>
        <dbReference type="Proteomes" id="UP000046155"/>
    </source>
</evidence>
<dbReference type="SMART" id="SM01058">
    <property type="entry name" value="CarD_TRCF"/>
    <property type="match status" value="1"/>
</dbReference>
<dbReference type="SUPFAM" id="SSF141259">
    <property type="entry name" value="CarD-like"/>
    <property type="match status" value="1"/>
</dbReference>
<dbReference type="PANTHER" id="PTHR38447:SF1">
    <property type="entry name" value="RNA POLYMERASE-BINDING TRANSCRIPTION FACTOR CARD"/>
    <property type="match status" value="1"/>
</dbReference>
<protein>
    <submittedName>
        <fullName evidence="2">Transcriptional regulator, CarD family</fullName>
    </submittedName>
</protein>
<dbReference type="EMBL" id="CDRZ01000035">
    <property type="protein sequence ID" value="CEO87853.1"/>
    <property type="molecule type" value="Genomic_DNA"/>
</dbReference>
<proteinExistence type="predicted"/>
<dbReference type="GO" id="GO:0009303">
    <property type="term" value="P:rRNA transcription"/>
    <property type="evidence" value="ECO:0007669"/>
    <property type="project" value="TreeGrafter"/>
</dbReference>
<keyword evidence="3" id="KW-1185">Reference proteome</keyword>
<dbReference type="RefSeq" id="WP_044664138.1">
    <property type="nucleotide sequence ID" value="NZ_CDRZ01000035.1"/>
</dbReference>
<dbReference type="InterPro" id="IPR048792">
    <property type="entry name" value="CarD_C"/>
</dbReference>